<keyword evidence="2" id="KW-1185">Reference proteome</keyword>
<dbReference type="RefSeq" id="WP_117312698.1">
    <property type="nucleotide sequence ID" value="NZ_JBHRUJ010000017.1"/>
</dbReference>
<dbReference type="Proteomes" id="UP001595625">
    <property type="component" value="Unassembled WGS sequence"/>
</dbReference>
<gene>
    <name evidence="1" type="ORF">ACFOEJ_13695</name>
</gene>
<evidence type="ECO:0000313" key="1">
    <source>
        <dbReference type="EMBL" id="MFC3212138.1"/>
    </source>
</evidence>
<reference evidence="2" key="1">
    <citation type="journal article" date="2019" name="Int. J. Syst. Evol. Microbiol.">
        <title>The Global Catalogue of Microorganisms (GCM) 10K type strain sequencing project: providing services to taxonomists for standard genome sequencing and annotation.</title>
        <authorList>
            <consortium name="The Broad Institute Genomics Platform"/>
            <consortium name="The Broad Institute Genome Sequencing Center for Infectious Disease"/>
            <person name="Wu L."/>
            <person name="Ma J."/>
        </authorList>
    </citation>
    <scope>NUCLEOTIDE SEQUENCE [LARGE SCALE GENOMIC DNA]</scope>
    <source>
        <strain evidence="2">CCM 320</strain>
    </source>
</reference>
<organism evidence="1 2">
    <name type="scientific">Planomicrobium okeanokoites</name>
    <name type="common">Planococcus okeanokoites</name>
    <name type="synonym">Flavobacterium okeanokoites</name>
    <dbReference type="NCBI Taxonomy" id="244"/>
    <lineage>
        <taxon>Bacteria</taxon>
        <taxon>Bacillati</taxon>
        <taxon>Bacillota</taxon>
        <taxon>Bacilli</taxon>
        <taxon>Bacillales</taxon>
        <taxon>Caryophanaceae</taxon>
        <taxon>Planomicrobium</taxon>
    </lineage>
</organism>
<evidence type="ECO:0000313" key="2">
    <source>
        <dbReference type="Proteomes" id="UP001595625"/>
    </source>
</evidence>
<sequence length="193" mass="21358">MKKYLNMNTLYLAAAIIAVSAFMLPRVIEAVNLHLNGISYIADQTEDYYKITEPVEGEYTVELDLNNLENNEGKILYDDGDSQISVMKVVEQEEMGYEVVFRSHANELPDGAVLVSGIAHDYTQDGTTHSIEAEATAGKDAHQLSPSTATGLSYKDGDHFGFYLDAPAEDVDKVAVTVTNLQLNLWMEKAIFE</sequence>
<accession>A0ABV7KRP9</accession>
<comment type="caution">
    <text evidence="1">The sequence shown here is derived from an EMBL/GenBank/DDBJ whole genome shotgun (WGS) entry which is preliminary data.</text>
</comment>
<dbReference type="EMBL" id="JBHRUJ010000017">
    <property type="protein sequence ID" value="MFC3212138.1"/>
    <property type="molecule type" value="Genomic_DNA"/>
</dbReference>
<name>A0ABV7KRP9_PLAOK</name>
<proteinExistence type="predicted"/>
<protein>
    <submittedName>
        <fullName evidence="1">Uncharacterized protein</fullName>
    </submittedName>
</protein>